<comment type="caution">
    <text evidence="1">The sequence shown here is derived from an EMBL/GenBank/DDBJ whole genome shotgun (WGS) entry which is preliminary data.</text>
</comment>
<keyword evidence="2" id="KW-1185">Reference proteome</keyword>
<dbReference type="GO" id="GO:0045505">
    <property type="term" value="F:dynein intermediate chain binding"/>
    <property type="evidence" value="ECO:0007669"/>
    <property type="project" value="InterPro"/>
</dbReference>
<reference evidence="1" key="2">
    <citation type="submission" date="2020-11" db="EMBL/GenBank/DDBJ databases">
        <authorList>
            <person name="McCartney M.A."/>
            <person name="Auch B."/>
            <person name="Kono T."/>
            <person name="Mallez S."/>
            <person name="Becker A."/>
            <person name="Gohl D.M."/>
            <person name="Silverstein K.A.T."/>
            <person name="Koren S."/>
            <person name="Bechman K.B."/>
            <person name="Herman A."/>
            <person name="Abrahante J.E."/>
            <person name="Garbe J."/>
        </authorList>
    </citation>
    <scope>NUCLEOTIDE SEQUENCE</scope>
    <source>
        <strain evidence="1">Duluth1</strain>
        <tissue evidence="1">Whole animal</tissue>
    </source>
</reference>
<organism evidence="1 2">
    <name type="scientific">Dreissena polymorpha</name>
    <name type="common">Zebra mussel</name>
    <name type="synonym">Mytilus polymorpha</name>
    <dbReference type="NCBI Taxonomy" id="45954"/>
    <lineage>
        <taxon>Eukaryota</taxon>
        <taxon>Metazoa</taxon>
        <taxon>Spiralia</taxon>
        <taxon>Lophotrochozoa</taxon>
        <taxon>Mollusca</taxon>
        <taxon>Bivalvia</taxon>
        <taxon>Autobranchia</taxon>
        <taxon>Heteroconchia</taxon>
        <taxon>Euheterodonta</taxon>
        <taxon>Imparidentia</taxon>
        <taxon>Neoheterodontei</taxon>
        <taxon>Myida</taxon>
        <taxon>Dreissenoidea</taxon>
        <taxon>Dreissenidae</taxon>
        <taxon>Dreissena</taxon>
    </lineage>
</organism>
<dbReference type="InterPro" id="IPR026983">
    <property type="entry name" value="DHC"/>
</dbReference>
<gene>
    <name evidence="1" type="ORF">DPMN_184969</name>
</gene>
<sequence length="97" mass="11113">MVNDHSITKVIQLYETKTSRHSVMIVGGTQSAKSTTWKVLQGSMTALNKVPEMSATYQVVKVITIIQSSVLQKKKMFIYLKVFYLKKRLTPFNCLWV</sequence>
<dbReference type="Gene3D" id="3.40.50.300">
    <property type="entry name" value="P-loop containing nucleotide triphosphate hydrolases"/>
    <property type="match status" value="1"/>
</dbReference>
<name>A0A9D4I537_DREPO</name>
<accession>A0A9D4I537</accession>
<dbReference type="GO" id="GO:0007018">
    <property type="term" value="P:microtubule-based movement"/>
    <property type="evidence" value="ECO:0007669"/>
    <property type="project" value="InterPro"/>
</dbReference>
<dbReference type="AlphaFoldDB" id="A0A9D4I537"/>
<evidence type="ECO:0000313" key="1">
    <source>
        <dbReference type="EMBL" id="KAH3750446.1"/>
    </source>
</evidence>
<dbReference type="Proteomes" id="UP000828390">
    <property type="component" value="Unassembled WGS sequence"/>
</dbReference>
<dbReference type="InterPro" id="IPR027417">
    <property type="entry name" value="P-loop_NTPase"/>
</dbReference>
<proteinExistence type="predicted"/>
<protein>
    <submittedName>
        <fullName evidence="1">Uncharacterized protein</fullName>
    </submittedName>
</protein>
<dbReference type="GO" id="GO:0051959">
    <property type="term" value="F:dynein light intermediate chain binding"/>
    <property type="evidence" value="ECO:0007669"/>
    <property type="project" value="InterPro"/>
</dbReference>
<dbReference type="PANTHER" id="PTHR46961">
    <property type="entry name" value="DYNEIN HEAVY CHAIN 1, AXONEMAL-LIKE PROTEIN"/>
    <property type="match status" value="1"/>
</dbReference>
<dbReference type="PANTHER" id="PTHR46961:SF8">
    <property type="entry name" value="DYNEIN AXONEMAL HEAVY CHAIN 7"/>
    <property type="match status" value="1"/>
</dbReference>
<reference evidence="1" key="1">
    <citation type="journal article" date="2019" name="bioRxiv">
        <title>The Genome of the Zebra Mussel, Dreissena polymorpha: A Resource for Invasive Species Research.</title>
        <authorList>
            <person name="McCartney M.A."/>
            <person name="Auch B."/>
            <person name="Kono T."/>
            <person name="Mallez S."/>
            <person name="Zhang Y."/>
            <person name="Obille A."/>
            <person name="Becker A."/>
            <person name="Abrahante J.E."/>
            <person name="Garbe J."/>
            <person name="Badalamenti J.P."/>
            <person name="Herman A."/>
            <person name="Mangelson H."/>
            <person name="Liachko I."/>
            <person name="Sullivan S."/>
            <person name="Sone E.D."/>
            <person name="Koren S."/>
            <person name="Silverstein K.A.T."/>
            <person name="Beckman K.B."/>
            <person name="Gohl D.M."/>
        </authorList>
    </citation>
    <scope>NUCLEOTIDE SEQUENCE</scope>
    <source>
        <strain evidence="1">Duluth1</strain>
        <tissue evidence="1">Whole animal</tissue>
    </source>
</reference>
<dbReference type="EMBL" id="JAIWYP010000010">
    <property type="protein sequence ID" value="KAH3750446.1"/>
    <property type="molecule type" value="Genomic_DNA"/>
</dbReference>
<dbReference type="GO" id="GO:0030286">
    <property type="term" value="C:dynein complex"/>
    <property type="evidence" value="ECO:0007669"/>
    <property type="project" value="InterPro"/>
</dbReference>
<evidence type="ECO:0000313" key="2">
    <source>
        <dbReference type="Proteomes" id="UP000828390"/>
    </source>
</evidence>